<gene>
    <name evidence="7" type="ORF">ENR59_02480</name>
</gene>
<evidence type="ECO:0000256" key="3">
    <source>
        <dbReference type="ARBA" id="ARBA00022840"/>
    </source>
</evidence>
<sequence>MLEARDVSARRGGREVLRGVSLRLGPGVPLAVLGPNGAGKTTLLRVLAGLEPPASGQVLLDGRGLAGRDRRGLARSIAYAPQRVEDRFGFSVREAVLLGRTAWLPRLGPADADQRARADRAIEALDLAALADRPVTRLSGGEQRRVALARTLAQDGRVFLLDEPASGLDIRHALGAMRVFADRARDARAALAVVLHDLNLAAMFCPVTLLLDRGGVAAYGPTPRVLTPENIRRVFGVGAQVHDGWVRFLEE</sequence>
<keyword evidence="2" id="KW-0547">Nucleotide-binding</keyword>
<keyword evidence="1" id="KW-0813">Transport</keyword>
<evidence type="ECO:0000256" key="1">
    <source>
        <dbReference type="ARBA" id="ARBA00022448"/>
    </source>
</evidence>
<protein>
    <submittedName>
        <fullName evidence="7">ABC transporter ATP-binding protein</fullName>
    </submittedName>
</protein>
<dbReference type="PANTHER" id="PTHR42794:SF1">
    <property type="entry name" value="HEMIN IMPORT ATP-BINDING PROTEIN HMUV"/>
    <property type="match status" value="1"/>
</dbReference>
<dbReference type="PROSITE" id="PS00211">
    <property type="entry name" value="ABC_TRANSPORTER_1"/>
    <property type="match status" value="1"/>
</dbReference>
<dbReference type="CDD" id="cd03214">
    <property type="entry name" value="ABC_Iron-Siderophores_B12_Hemin"/>
    <property type="match status" value="1"/>
</dbReference>
<dbReference type="InterPro" id="IPR027417">
    <property type="entry name" value="P-loop_NTPase"/>
</dbReference>
<evidence type="ECO:0000259" key="6">
    <source>
        <dbReference type="PROSITE" id="PS50893"/>
    </source>
</evidence>
<evidence type="ECO:0000256" key="2">
    <source>
        <dbReference type="ARBA" id="ARBA00022741"/>
    </source>
</evidence>
<evidence type="ECO:0000256" key="5">
    <source>
        <dbReference type="ARBA" id="ARBA00037066"/>
    </source>
</evidence>
<evidence type="ECO:0000313" key="7">
    <source>
        <dbReference type="EMBL" id="HGG91804.1"/>
    </source>
</evidence>
<proteinExistence type="predicted"/>
<comment type="caution">
    <text evidence="7">The sequence shown here is derived from an EMBL/GenBank/DDBJ whole genome shotgun (WGS) entry which is preliminary data.</text>
</comment>
<organism evidence="7">
    <name type="scientific">Fundidesulfovibrio putealis</name>
    <dbReference type="NCBI Taxonomy" id="270496"/>
    <lineage>
        <taxon>Bacteria</taxon>
        <taxon>Pseudomonadati</taxon>
        <taxon>Thermodesulfobacteriota</taxon>
        <taxon>Desulfovibrionia</taxon>
        <taxon>Desulfovibrionales</taxon>
        <taxon>Desulfovibrionaceae</taxon>
        <taxon>Fundidesulfovibrio</taxon>
    </lineage>
</organism>
<dbReference type="PANTHER" id="PTHR42794">
    <property type="entry name" value="HEMIN IMPORT ATP-BINDING PROTEIN HMUV"/>
    <property type="match status" value="1"/>
</dbReference>
<dbReference type="GO" id="GO:0016887">
    <property type="term" value="F:ATP hydrolysis activity"/>
    <property type="evidence" value="ECO:0007669"/>
    <property type="project" value="InterPro"/>
</dbReference>
<reference evidence="7" key="1">
    <citation type="journal article" date="2020" name="mSystems">
        <title>Genome- and Community-Level Interaction Insights into Carbon Utilization and Element Cycling Functions of Hydrothermarchaeota in Hydrothermal Sediment.</title>
        <authorList>
            <person name="Zhou Z."/>
            <person name="Liu Y."/>
            <person name="Xu W."/>
            <person name="Pan J."/>
            <person name="Luo Z.H."/>
            <person name="Li M."/>
        </authorList>
    </citation>
    <scope>NUCLEOTIDE SEQUENCE [LARGE SCALE GENOMIC DNA]</scope>
    <source>
        <strain evidence="7">SpSt-413</strain>
    </source>
</reference>
<dbReference type="Gene3D" id="3.40.50.300">
    <property type="entry name" value="P-loop containing nucleotide triphosphate hydrolases"/>
    <property type="match status" value="1"/>
</dbReference>
<feature type="domain" description="ABC transporter" evidence="6">
    <location>
        <begin position="2"/>
        <end position="238"/>
    </location>
</feature>
<keyword evidence="3 7" id="KW-0067">ATP-binding</keyword>
<dbReference type="EMBL" id="DSRP01000173">
    <property type="protein sequence ID" value="HGG91804.1"/>
    <property type="molecule type" value="Genomic_DNA"/>
</dbReference>
<dbReference type="PROSITE" id="PS50893">
    <property type="entry name" value="ABC_TRANSPORTER_2"/>
    <property type="match status" value="1"/>
</dbReference>
<dbReference type="GO" id="GO:0005524">
    <property type="term" value="F:ATP binding"/>
    <property type="evidence" value="ECO:0007669"/>
    <property type="project" value="UniProtKB-KW"/>
</dbReference>
<dbReference type="SUPFAM" id="SSF52540">
    <property type="entry name" value="P-loop containing nucleoside triphosphate hydrolases"/>
    <property type="match status" value="1"/>
</dbReference>
<dbReference type="SMART" id="SM00382">
    <property type="entry name" value="AAA"/>
    <property type="match status" value="1"/>
</dbReference>
<dbReference type="InterPro" id="IPR003439">
    <property type="entry name" value="ABC_transporter-like_ATP-bd"/>
</dbReference>
<accession>A0A7C3WCZ7</accession>
<evidence type="ECO:0000256" key="4">
    <source>
        <dbReference type="ARBA" id="ARBA00022967"/>
    </source>
</evidence>
<comment type="function">
    <text evidence="5">Part of the ABC transporter complex HmuTUV involved in hemin import. Responsible for energy coupling to the transport system.</text>
</comment>
<dbReference type="Pfam" id="PF00005">
    <property type="entry name" value="ABC_tran"/>
    <property type="match status" value="1"/>
</dbReference>
<dbReference type="AlphaFoldDB" id="A0A7C3WCZ7"/>
<dbReference type="InterPro" id="IPR003593">
    <property type="entry name" value="AAA+_ATPase"/>
</dbReference>
<dbReference type="InterPro" id="IPR017871">
    <property type="entry name" value="ABC_transporter-like_CS"/>
</dbReference>
<name>A0A7C3WCZ7_9BACT</name>
<keyword evidence="4" id="KW-1278">Translocase</keyword>